<dbReference type="eggNOG" id="COG2018">
    <property type="taxonomic scope" value="Bacteria"/>
</dbReference>
<reference evidence="2 5" key="2">
    <citation type="submission" date="2017-08" db="EMBL/GenBank/DDBJ databases">
        <title>The complete genome sequence of moderately halophilic actinomycete Actinopolyspora erythraea YIM 90600, the producer of novel erythromycin, novel actinopolysporins A-C and tubercidin.</title>
        <authorList>
            <person name="Yin M."/>
            <person name="Tang S."/>
        </authorList>
    </citation>
    <scope>NUCLEOTIDE SEQUENCE [LARGE SCALE GENOMIC DNA]</scope>
    <source>
        <strain evidence="2 5">YIM 90600</strain>
    </source>
</reference>
<dbReference type="Pfam" id="PF03259">
    <property type="entry name" value="Robl_LC7"/>
    <property type="match status" value="1"/>
</dbReference>
<dbReference type="Gene3D" id="3.30.450.30">
    <property type="entry name" value="Dynein light chain 2a, cytoplasmic"/>
    <property type="match status" value="1"/>
</dbReference>
<proteinExistence type="predicted"/>
<name>A0A099D676_9ACTN</name>
<feature type="domain" description="Roadblock/LAMTOR2" evidence="1">
    <location>
        <begin position="12"/>
        <end position="105"/>
    </location>
</feature>
<dbReference type="EMBL" id="JPMV01000019">
    <property type="protein sequence ID" value="KGI81337.1"/>
    <property type="molecule type" value="Genomic_DNA"/>
</dbReference>
<evidence type="ECO:0000259" key="1">
    <source>
        <dbReference type="SMART" id="SM00960"/>
    </source>
</evidence>
<reference evidence="3 4" key="1">
    <citation type="journal article" date="2014" name="PLoS ONE">
        <title>Identification and Characterization of a New Erythromycin Biosynthetic Gene Cluster in Actinopolyspora erythraea YIM90600, a Novel Erythronolide-Producing Halophilic Actinomycete Isolated from Salt Field.</title>
        <authorList>
            <person name="Chen D."/>
            <person name="Feng J."/>
            <person name="Huang L."/>
            <person name="Zhang Q."/>
            <person name="Wu J."/>
            <person name="Zhu X."/>
            <person name="Duan Y."/>
            <person name="Xu Z."/>
        </authorList>
    </citation>
    <scope>NUCLEOTIDE SEQUENCE [LARGE SCALE GENOMIC DNA]</scope>
    <source>
        <strain evidence="3 4">YIM90600</strain>
    </source>
</reference>
<keyword evidence="4" id="KW-1185">Reference proteome</keyword>
<dbReference type="AlphaFoldDB" id="A0A099D676"/>
<dbReference type="KEGG" id="aey:CDG81_11630"/>
<accession>A0A099D676</accession>
<protein>
    <recommendedName>
        <fullName evidence="1">Roadblock/LAMTOR2 domain-containing protein</fullName>
    </recommendedName>
</protein>
<evidence type="ECO:0000313" key="4">
    <source>
        <dbReference type="Proteomes" id="UP000029737"/>
    </source>
</evidence>
<dbReference type="PANTHER" id="PTHR36222">
    <property type="entry name" value="SERINE PROTEASE INHIBITOR RV3364C"/>
    <property type="match status" value="1"/>
</dbReference>
<dbReference type="EMBL" id="CP022752">
    <property type="protein sequence ID" value="ASU78820.1"/>
    <property type="molecule type" value="Genomic_DNA"/>
</dbReference>
<sequence>MSTNTVRRPELRWMLDDVLLPEVRSAVVLARDGLVITATGEISEADADRFAACLASLRGSSAAATEFCGGSSEAQPAWNQTLIEFDTGYIFLIAAGPHAYMGVSTTKKVDMGPATQRFHAVVQKLGTELGTVPRSGDSDRS</sequence>
<dbReference type="HOGENOM" id="CLU_094585_2_1_11"/>
<evidence type="ECO:0000313" key="5">
    <source>
        <dbReference type="Proteomes" id="UP000215043"/>
    </source>
</evidence>
<dbReference type="Proteomes" id="UP000215043">
    <property type="component" value="Chromosome"/>
</dbReference>
<dbReference type="RefSeq" id="WP_043573322.1">
    <property type="nucleotide sequence ID" value="NZ_CP022752.1"/>
</dbReference>
<organism evidence="2 5">
    <name type="scientific">Actinopolyspora erythraea</name>
    <dbReference type="NCBI Taxonomy" id="414996"/>
    <lineage>
        <taxon>Bacteria</taxon>
        <taxon>Bacillati</taxon>
        <taxon>Actinomycetota</taxon>
        <taxon>Actinomycetes</taxon>
        <taxon>Actinopolysporales</taxon>
        <taxon>Actinopolysporaceae</taxon>
        <taxon>Actinopolyspora</taxon>
    </lineage>
</organism>
<evidence type="ECO:0000313" key="3">
    <source>
        <dbReference type="EMBL" id="KGI81337.1"/>
    </source>
</evidence>
<dbReference type="SUPFAM" id="SSF103196">
    <property type="entry name" value="Roadblock/LC7 domain"/>
    <property type="match status" value="1"/>
</dbReference>
<dbReference type="InterPro" id="IPR053141">
    <property type="entry name" value="Mycobact_SerProt_Inhib_Rv3364c"/>
</dbReference>
<dbReference type="InterPro" id="IPR004942">
    <property type="entry name" value="Roadblock/LAMTOR2_dom"/>
</dbReference>
<gene>
    <name evidence="2" type="ORF">CDG81_11630</name>
    <name evidence="3" type="ORF">IL38_11710</name>
</gene>
<dbReference type="SMART" id="SM00960">
    <property type="entry name" value="Robl_LC7"/>
    <property type="match status" value="1"/>
</dbReference>
<dbReference type="OrthoDB" id="4568655at2"/>
<dbReference type="PANTHER" id="PTHR36222:SF1">
    <property type="entry name" value="SERINE PROTEASE INHIBITOR RV3364C"/>
    <property type="match status" value="1"/>
</dbReference>
<dbReference type="Proteomes" id="UP000029737">
    <property type="component" value="Unassembled WGS sequence"/>
</dbReference>
<evidence type="ECO:0000313" key="2">
    <source>
        <dbReference type="EMBL" id="ASU78820.1"/>
    </source>
</evidence>